<protein>
    <submittedName>
        <fullName evidence="11">Glycosyl transferase</fullName>
    </submittedName>
</protein>
<dbReference type="Proteomes" id="UP000005867">
    <property type="component" value="Chromosome"/>
</dbReference>
<evidence type="ECO:0000256" key="7">
    <source>
        <dbReference type="ARBA" id="ARBA00022989"/>
    </source>
</evidence>
<dbReference type="SUPFAM" id="SSF53448">
    <property type="entry name" value="Nucleotide-diphospho-sugar transferases"/>
    <property type="match status" value="1"/>
</dbReference>
<dbReference type="HOGENOM" id="CLU_067021_0_0_2"/>
<dbReference type="EMBL" id="CP003098">
    <property type="protein sequence ID" value="AET31967.1"/>
    <property type="molecule type" value="Genomic_DNA"/>
</dbReference>
<comment type="pathway">
    <text evidence="3">Sphingolipid metabolism.</text>
</comment>
<proteinExistence type="predicted"/>
<dbReference type="GO" id="GO:0008120">
    <property type="term" value="F:ceramide glucosyltransferase activity"/>
    <property type="evidence" value="ECO:0007669"/>
    <property type="project" value="TreeGrafter"/>
</dbReference>
<dbReference type="GO" id="GO:0006679">
    <property type="term" value="P:glucosylceramide biosynthetic process"/>
    <property type="evidence" value="ECO:0007669"/>
    <property type="project" value="TreeGrafter"/>
</dbReference>
<keyword evidence="4" id="KW-0328">Glycosyltransferase</keyword>
<dbReference type="PANTHER" id="PTHR12726:SF0">
    <property type="entry name" value="CERAMIDE GLUCOSYLTRANSFERASE"/>
    <property type="match status" value="1"/>
</dbReference>
<evidence type="ECO:0000256" key="2">
    <source>
        <dbReference type="ARBA" id="ARBA00004760"/>
    </source>
</evidence>
<accession>G7VGY4</accession>
<keyword evidence="5 11" id="KW-0808">Transferase</keyword>
<dbReference type="InterPro" id="IPR029044">
    <property type="entry name" value="Nucleotide-diphossugar_trans"/>
</dbReference>
<evidence type="ECO:0000313" key="11">
    <source>
        <dbReference type="EMBL" id="AET31967.1"/>
    </source>
</evidence>
<evidence type="ECO:0000256" key="9">
    <source>
        <dbReference type="SAM" id="Phobius"/>
    </source>
</evidence>
<comment type="pathway">
    <text evidence="2">Lipid metabolism; sphingolipid metabolism.</text>
</comment>
<evidence type="ECO:0000256" key="4">
    <source>
        <dbReference type="ARBA" id="ARBA00022676"/>
    </source>
</evidence>
<evidence type="ECO:0000256" key="8">
    <source>
        <dbReference type="ARBA" id="ARBA00023136"/>
    </source>
</evidence>
<feature type="domain" description="Glycosyltransferase 2-like" evidence="10">
    <location>
        <begin position="40"/>
        <end position="191"/>
    </location>
</feature>
<evidence type="ECO:0000256" key="6">
    <source>
        <dbReference type="ARBA" id="ARBA00022692"/>
    </source>
</evidence>
<sequence>MLELLVIIPFVLLAAAGLAREYSFWKGGGGGHVQTCRKISVVIPMRGVHAATEENLRALTSQKVSTEVEYVFVVDSAADPAYEVAKRYGRVLHSEGEGKSAALATALRKATGDCIVFADDDIRPGPHWLEEMTAPLSSYTAVTTYRWYLGRGLCHKVRLAISNMGFPAMLDRRSRFVWGGSTAFRRDFAEKTRLADRLPRYVSDDYAVYSAIKEYGGGIWFAKGAIAPTPDPDCKLGEAFWWGVRQILMVKWHAPAGWYAGLVIYTLGFLLSVALPAAGLLTGDRWLLAGLALHPINLLKDAVRARGVRKHAGVPISPATVVATWAVGNFVIPLAVWTSAFVKCVSWRGRRICRQ</sequence>
<dbReference type="eggNOG" id="arCOG01389">
    <property type="taxonomic scope" value="Archaea"/>
</dbReference>
<dbReference type="CDD" id="cd00761">
    <property type="entry name" value="Glyco_tranf_GTA_type"/>
    <property type="match status" value="1"/>
</dbReference>
<keyword evidence="12" id="KW-1185">Reference proteome</keyword>
<dbReference type="AlphaFoldDB" id="G7VGY4"/>
<dbReference type="GeneID" id="11594779"/>
<dbReference type="InterPro" id="IPR025993">
    <property type="entry name" value="Ceramide_glucosylTrfase"/>
</dbReference>
<gene>
    <name evidence="11" type="ORF">P186_0515</name>
</gene>
<organism evidence="11 12">
    <name type="scientific">Pyrobaculum ferrireducens</name>
    <dbReference type="NCBI Taxonomy" id="1104324"/>
    <lineage>
        <taxon>Archaea</taxon>
        <taxon>Thermoproteota</taxon>
        <taxon>Thermoprotei</taxon>
        <taxon>Thermoproteales</taxon>
        <taxon>Thermoproteaceae</taxon>
        <taxon>Pyrobaculum</taxon>
    </lineage>
</organism>
<evidence type="ECO:0000256" key="1">
    <source>
        <dbReference type="ARBA" id="ARBA00004141"/>
    </source>
</evidence>
<dbReference type="PANTHER" id="PTHR12726">
    <property type="entry name" value="CERAMIDE GLUCOSYLTRANSFERASE"/>
    <property type="match status" value="1"/>
</dbReference>
<dbReference type="InterPro" id="IPR001173">
    <property type="entry name" value="Glyco_trans_2-like"/>
</dbReference>
<evidence type="ECO:0000313" key="12">
    <source>
        <dbReference type="Proteomes" id="UP000005867"/>
    </source>
</evidence>
<evidence type="ECO:0000256" key="5">
    <source>
        <dbReference type="ARBA" id="ARBA00022679"/>
    </source>
</evidence>
<dbReference type="GO" id="GO:0016020">
    <property type="term" value="C:membrane"/>
    <property type="evidence" value="ECO:0007669"/>
    <property type="project" value="UniProtKB-SubCell"/>
</dbReference>
<dbReference type="KEGG" id="pyr:P186_0515"/>
<evidence type="ECO:0000259" key="10">
    <source>
        <dbReference type="Pfam" id="PF00535"/>
    </source>
</evidence>
<name>G7VGY4_9CREN</name>
<dbReference type="STRING" id="1104324.P186_0515"/>
<dbReference type="Pfam" id="PF00535">
    <property type="entry name" value="Glycos_transf_2"/>
    <property type="match status" value="1"/>
</dbReference>
<dbReference type="RefSeq" id="WP_014287795.1">
    <property type="nucleotide sequence ID" value="NC_016645.1"/>
</dbReference>
<evidence type="ECO:0000256" key="3">
    <source>
        <dbReference type="ARBA" id="ARBA00004991"/>
    </source>
</evidence>
<feature type="transmembrane region" description="Helical" evidence="9">
    <location>
        <begin position="256"/>
        <end position="281"/>
    </location>
</feature>
<keyword evidence="6 9" id="KW-0812">Transmembrane</keyword>
<comment type="subcellular location">
    <subcellularLocation>
        <location evidence="1">Membrane</location>
        <topology evidence="1">Multi-pass membrane protein</topology>
    </subcellularLocation>
</comment>
<reference evidence="11 12" key="1">
    <citation type="journal article" date="2012" name="J. Bacteriol.">
        <title>Complete genome sequence of strain 1860, a crenarchaeon of the genus pyrobaculum able to grow with various electron acceptors.</title>
        <authorList>
            <person name="Mardanov A.V."/>
            <person name="Gumerov V.M."/>
            <person name="Slobodkina G.B."/>
            <person name="Beletsky A.V."/>
            <person name="Bonch-Osmolovskaya E.A."/>
            <person name="Ravin N.V."/>
            <person name="Skryabin K.G."/>
        </authorList>
    </citation>
    <scope>NUCLEOTIDE SEQUENCE [LARGE SCALE GENOMIC DNA]</scope>
    <source>
        <strain evidence="11 12">1860</strain>
    </source>
</reference>
<dbReference type="BioCyc" id="PSP1104324:GJSN-503-MONOMER"/>
<dbReference type="Gene3D" id="3.90.550.10">
    <property type="entry name" value="Spore Coat Polysaccharide Biosynthesis Protein SpsA, Chain A"/>
    <property type="match status" value="1"/>
</dbReference>
<keyword evidence="7 9" id="KW-1133">Transmembrane helix</keyword>
<dbReference type="OrthoDB" id="27596at2157"/>
<keyword evidence="8 9" id="KW-0472">Membrane</keyword>